<dbReference type="SUPFAM" id="SSF56801">
    <property type="entry name" value="Acetyl-CoA synthetase-like"/>
    <property type="match status" value="1"/>
</dbReference>
<reference evidence="5 6" key="1">
    <citation type="submission" date="2017-11" db="EMBL/GenBank/DDBJ databases">
        <title>Genomic Encyclopedia of Archaeal and Bacterial Type Strains, Phase II (KMG-II): From Individual Species to Whole Genera.</title>
        <authorList>
            <person name="Goeker M."/>
        </authorList>
    </citation>
    <scope>NUCLEOTIDE SEQUENCE [LARGE SCALE GENOMIC DNA]</scope>
    <source>
        <strain evidence="5 6">DSM 27763</strain>
    </source>
</reference>
<dbReference type="Pfam" id="PF13193">
    <property type="entry name" value="AMP-binding_C"/>
    <property type="match status" value="1"/>
</dbReference>
<sequence>MSADARGHDATHEGDVAVTETRCIHDLVVAQARRTPDAIAVSRDGSTLTYSELDARSDMIARRLRSAGVTHGDIVAVVLDRSIELIVALTAVMRAGGAYLYLDPAEPDGQRAKILADARARHAVVDAQSRGKVDVAVDVDVDVDGAEPAPSSSMEARTTAQSPAYVCYTSGSTGDPKGVVVSHQAVFRLIDRPSWIDVRDDDVFFQLTRVGFDVSTFEIWMPLVRGLRLALGPPLHDTLDLGDLTEAMRAEGVTVLWLTAGLFHQMVTHHLEGFTGIRHLLAGGDVLSPAHVGRVMDAHPGMVFTNGYGPTENTTFSTCWTTLDPGSAPTVPIGVPIDGSTAAVLGDDLCPVADGDVGELWVGGTGVALGYLNRPSATALRFVADPDPAAGPGSRMYRTGDLARWADDGTLEYLGRVDRQLKIRGYRVEPSAVELEILRLPGVSQVAVVPRTYGAGDTRLIAYVAAGERDPSTWTDFGASLRERLQAVVPAHLVPWAIVVRPEIPLNPNGKVDRAALPSEKIPRNVWNEYVAPTDSVEQRLAVIWSEALDVEKVGIEDNFFDLGGHSLLAAELLAALPAEFDTTLPARTLYLRPTIAELAKELRESAAGSNPEEAPDAPAH</sequence>
<dbReference type="PROSITE" id="PS00455">
    <property type="entry name" value="AMP_BINDING"/>
    <property type="match status" value="1"/>
</dbReference>
<dbReference type="InterPro" id="IPR010071">
    <property type="entry name" value="AA_adenyl_dom"/>
</dbReference>
<dbReference type="Gene3D" id="2.30.38.10">
    <property type="entry name" value="Luciferase, Domain 3"/>
    <property type="match status" value="1"/>
</dbReference>
<dbReference type="InterPro" id="IPR006162">
    <property type="entry name" value="Ppantetheine_attach_site"/>
</dbReference>
<dbReference type="CDD" id="cd12117">
    <property type="entry name" value="A_NRPS_Srf_like"/>
    <property type="match status" value="1"/>
</dbReference>
<evidence type="ECO:0000313" key="6">
    <source>
        <dbReference type="Proteomes" id="UP000230842"/>
    </source>
</evidence>
<evidence type="ECO:0000259" key="4">
    <source>
        <dbReference type="PROSITE" id="PS50075"/>
    </source>
</evidence>
<comment type="caution">
    <text evidence="5">The sequence shown here is derived from an EMBL/GenBank/DDBJ whole genome shotgun (WGS) entry which is preliminary data.</text>
</comment>
<comment type="cofactor">
    <cofactor evidence="1">
        <name>pantetheine 4'-phosphate</name>
        <dbReference type="ChEBI" id="CHEBI:47942"/>
    </cofactor>
</comment>
<evidence type="ECO:0000313" key="5">
    <source>
        <dbReference type="EMBL" id="PJJ54111.1"/>
    </source>
</evidence>
<keyword evidence="3" id="KW-0597">Phosphoprotein</keyword>
<dbReference type="Gene3D" id="3.30.300.30">
    <property type="match status" value="1"/>
</dbReference>
<dbReference type="GO" id="GO:0005737">
    <property type="term" value="C:cytoplasm"/>
    <property type="evidence" value="ECO:0007669"/>
    <property type="project" value="TreeGrafter"/>
</dbReference>
<dbReference type="InterPro" id="IPR045851">
    <property type="entry name" value="AMP-bd_C_sf"/>
</dbReference>
<evidence type="ECO:0000256" key="1">
    <source>
        <dbReference type="ARBA" id="ARBA00001957"/>
    </source>
</evidence>
<dbReference type="AlphaFoldDB" id="A0A2M9B862"/>
<dbReference type="NCBIfam" id="TIGR01733">
    <property type="entry name" value="AA-adenyl-dom"/>
    <property type="match status" value="1"/>
</dbReference>
<organism evidence="5 6">
    <name type="scientific">Mumia flava</name>
    <dbReference type="NCBI Taxonomy" id="1348852"/>
    <lineage>
        <taxon>Bacteria</taxon>
        <taxon>Bacillati</taxon>
        <taxon>Actinomycetota</taxon>
        <taxon>Actinomycetes</taxon>
        <taxon>Propionibacteriales</taxon>
        <taxon>Nocardioidaceae</taxon>
        <taxon>Mumia</taxon>
    </lineage>
</organism>
<dbReference type="Pfam" id="PF00550">
    <property type="entry name" value="PP-binding"/>
    <property type="match status" value="1"/>
</dbReference>
<dbReference type="EMBL" id="PGEZ01000002">
    <property type="protein sequence ID" value="PJJ54111.1"/>
    <property type="molecule type" value="Genomic_DNA"/>
</dbReference>
<dbReference type="GO" id="GO:0031177">
    <property type="term" value="F:phosphopantetheine binding"/>
    <property type="evidence" value="ECO:0007669"/>
    <property type="project" value="InterPro"/>
</dbReference>
<dbReference type="Gene3D" id="3.40.50.980">
    <property type="match status" value="2"/>
</dbReference>
<dbReference type="PANTHER" id="PTHR45527">
    <property type="entry name" value="NONRIBOSOMAL PEPTIDE SYNTHETASE"/>
    <property type="match status" value="1"/>
</dbReference>
<dbReference type="Pfam" id="PF00501">
    <property type="entry name" value="AMP-binding"/>
    <property type="match status" value="1"/>
</dbReference>
<gene>
    <name evidence="5" type="ORF">CLV56_3615</name>
</gene>
<evidence type="ECO:0000256" key="2">
    <source>
        <dbReference type="ARBA" id="ARBA00022450"/>
    </source>
</evidence>
<dbReference type="Gene3D" id="1.10.1200.10">
    <property type="entry name" value="ACP-like"/>
    <property type="match status" value="1"/>
</dbReference>
<dbReference type="InterPro" id="IPR020806">
    <property type="entry name" value="PKS_PP-bd"/>
</dbReference>
<dbReference type="FunFam" id="1.10.1200.10:FF:000005">
    <property type="entry name" value="Nonribosomal peptide synthetase 1"/>
    <property type="match status" value="1"/>
</dbReference>
<dbReference type="InterPro" id="IPR020845">
    <property type="entry name" value="AMP-binding_CS"/>
</dbReference>
<dbReference type="SUPFAM" id="SSF47336">
    <property type="entry name" value="ACP-like"/>
    <property type="match status" value="1"/>
</dbReference>
<dbReference type="PROSITE" id="PS50075">
    <property type="entry name" value="CARRIER"/>
    <property type="match status" value="1"/>
</dbReference>
<dbReference type="GO" id="GO:0043041">
    <property type="term" value="P:amino acid activation for nonribosomal peptide biosynthetic process"/>
    <property type="evidence" value="ECO:0007669"/>
    <property type="project" value="TreeGrafter"/>
</dbReference>
<proteinExistence type="predicted"/>
<name>A0A2M9B862_9ACTN</name>
<feature type="domain" description="Carrier" evidence="4">
    <location>
        <begin position="532"/>
        <end position="607"/>
    </location>
</feature>
<dbReference type="Proteomes" id="UP000230842">
    <property type="component" value="Unassembled WGS sequence"/>
</dbReference>
<evidence type="ECO:0000256" key="3">
    <source>
        <dbReference type="ARBA" id="ARBA00022553"/>
    </source>
</evidence>
<dbReference type="PROSITE" id="PS00012">
    <property type="entry name" value="PHOSPHOPANTETHEINE"/>
    <property type="match status" value="1"/>
</dbReference>
<dbReference type="SMART" id="SM00823">
    <property type="entry name" value="PKS_PP"/>
    <property type="match status" value="1"/>
</dbReference>
<dbReference type="GO" id="GO:0044550">
    <property type="term" value="P:secondary metabolite biosynthetic process"/>
    <property type="evidence" value="ECO:0007669"/>
    <property type="project" value="TreeGrafter"/>
</dbReference>
<protein>
    <submittedName>
        <fullName evidence="5">Amino acid adenylation domain-containing protein</fullName>
    </submittedName>
</protein>
<dbReference type="InterPro" id="IPR009081">
    <property type="entry name" value="PP-bd_ACP"/>
</dbReference>
<dbReference type="InterPro" id="IPR025110">
    <property type="entry name" value="AMP-bd_C"/>
</dbReference>
<dbReference type="RefSeq" id="WP_211288187.1">
    <property type="nucleotide sequence ID" value="NZ_PGEZ01000002.1"/>
</dbReference>
<keyword evidence="6" id="KW-1185">Reference proteome</keyword>
<accession>A0A2M9B862</accession>
<keyword evidence="2" id="KW-0596">Phosphopantetheine</keyword>
<dbReference type="InterPro" id="IPR036736">
    <property type="entry name" value="ACP-like_sf"/>
</dbReference>
<dbReference type="PANTHER" id="PTHR45527:SF1">
    <property type="entry name" value="FATTY ACID SYNTHASE"/>
    <property type="match status" value="1"/>
</dbReference>
<dbReference type="InterPro" id="IPR000873">
    <property type="entry name" value="AMP-dep_synth/lig_dom"/>
</dbReference>